<proteinExistence type="predicted"/>
<dbReference type="RefSeq" id="XP_026632244.1">
    <property type="nucleotide sequence ID" value="XM_026764105.1"/>
</dbReference>
<dbReference type="EMBL" id="KZ852032">
    <property type="protein sequence ID" value="RDH39222.1"/>
    <property type="molecule type" value="Genomic_DNA"/>
</dbReference>
<organism evidence="2 3">
    <name type="scientific">Aspergillus welwitschiae</name>
    <dbReference type="NCBI Taxonomy" id="1341132"/>
    <lineage>
        <taxon>Eukaryota</taxon>
        <taxon>Fungi</taxon>
        <taxon>Dikarya</taxon>
        <taxon>Ascomycota</taxon>
        <taxon>Pezizomycotina</taxon>
        <taxon>Eurotiomycetes</taxon>
        <taxon>Eurotiomycetidae</taxon>
        <taxon>Eurotiales</taxon>
        <taxon>Aspergillaceae</taxon>
        <taxon>Aspergillus</taxon>
        <taxon>Aspergillus subgen. Circumdati</taxon>
    </lineage>
</organism>
<evidence type="ECO:0000313" key="2">
    <source>
        <dbReference type="EMBL" id="RDH39222.1"/>
    </source>
</evidence>
<keyword evidence="3" id="KW-1185">Reference proteome</keyword>
<gene>
    <name evidence="2" type="ORF">BDQ94DRAFT_132680</name>
</gene>
<keyword evidence="1" id="KW-0472">Membrane</keyword>
<sequence>MAHNTTHNCFLIGPLLVAMMEMAENDSLINTNLLLFPWYMSIFCLLVSNAELR</sequence>
<evidence type="ECO:0000256" key="1">
    <source>
        <dbReference type="SAM" id="Phobius"/>
    </source>
</evidence>
<dbReference type="GeneID" id="38132461"/>
<evidence type="ECO:0000313" key="3">
    <source>
        <dbReference type="Proteomes" id="UP000253729"/>
    </source>
</evidence>
<keyword evidence="1" id="KW-1133">Transmembrane helix</keyword>
<dbReference type="AlphaFoldDB" id="A0A3F3QK43"/>
<dbReference type="Proteomes" id="UP000253729">
    <property type="component" value="Unassembled WGS sequence"/>
</dbReference>
<name>A0A3F3QK43_9EURO</name>
<keyword evidence="1" id="KW-0812">Transmembrane</keyword>
<protein>
    <submittedName>
        <fullName evidence="2">Uncharacterized protein</fullName>
    </submittedName>
</protein>
<accession>A0A3F3QK43</accession>
<feature type="transmembrane region" description="Helical" evidence="1">
    <location>
        <begin position="33"/>
        <end position="52"/>
    </location>
</feature>
<reference evidence="2 3" key="1">
    <citation type="submission" date="2018-07" db="EMBL/GenBank/DDBJ databases">
        <title>The genomes of Aspergillus section Nigri reveals drivers in fungal speciation.</title>
        <authorList>
            <consortium name="DOE Joint Genome Institute"/>
            <person name="Vesth T.C."/>
            <person name="Nybo J."/>
            <person name="Theobald S."/>
            <person name="Brandl J."/>
            <person name="Frisvad J.C."/>
            <person name="Nielsen K.F."/>
            <person name="Lyhne E.K."/>
            <person name="Kogle M.E."/>
            <person name="Kuo A."/>
            <person name="Riley R."/>
            <person name="Clum A."/>
            <person name="Nolan M."/>
            <person name="Lipzen A."/>
            <person name="Salamov A."/>
            <person name="Henrissat B."/>
            <person name="Wiebenga A."/>
            <person name="De vries R.P."/>
            <person name="Grigoriev I.V."/>
            <person name="Mortensen U.H."/>
            <person name="Andersen M.R."/>
            <person name="Baker S.E."/>
        </authorList>
    </citation>
    <scope>NUCLEOTIDE SEQUENCE [LARGE SCALE GENOMIC DNA]</scope>
    <source>
        <strain evidence="2 3">CBS 139.54b</strain>
    </source>
</reference>